<comment type="caution">
    <text evidence="6">The sequence shown here is derived from an EMBL/GenBank/DDBJ whole genome shotgun (WGS) entry which is preliminary data.</text>
</comment>
<accession>A0AAV7C996</accession>
<dbReference type="Pfam" id="PF03619">
    <property type="entry name" value="Solute_trans_a"/>
    <property type="match status" value="1"/>
</dbReference>
<keyword evidence="3 5" id="KW-1133">Transmembrane helix</keyword>
<evidence type="ECO:0000256" key="3">
    <source>
        <dbReference type="ARBA" id="ARBA00022989"/>
    </source>
</evidence>
<name>A0AAV7C996_ENGPU</name>
<evidence type="ECO:0008006" key="8">
    <source>
        <dbReference type="Google" id="ProtNLM"/>
    </source>
</evidence>
<keyword evidence="7" id="KW-1185">Reference proteome</keyword>
<feature type="transmembrane region" description="Helical" evidence="5">
    <location>
        <begin position="213"/>
        <end position="235"/>
    </location>
</feature>
<sequence>MASSEEFKPDPRLPKQLVYFLMNNHSVPPSCFSLPPTAARLPYLVDTMQLCIMAILTILSIISIIVYVEDAVYIMRKVQCPMKKRTSLWSSAAPTVISTITCLGLWIPRSAMFVEIGIGTYFGVCFYLILMVIIEGYGGKDALVKKLESTDVHINTGPCCCCCCCLPRIKMTKRKVNVFILVVFQMAFLKPLFNFIGLILWSDGIYNIEDLSGVSIALWMNVFLGFCTVLALWPIGILFREAKVHLAEFNMGTKFAIFQTMLILTSLQGSIFSILGNTGVLPCVPPYAFKARSHLMHYHLLIIETFLLTILARNAYRRKDEEAGFTIKTQTA</sequence>
<organism evidence="6 7">
    <name type="scientific">Engystomops pustulosus</name>
    <name type="common">Tungara frog</name>
    <name type="synonym">Physalaemus pustulosus</name>
    <dbReference type="NCBI Taxonomy" id="76066"/>
    <lineage>
        <taxon>Eukaryota</taxon>
        <taxon>Metazoa</taxon>
        <taxon>Chordata</taxon>
        <taxon>Craniata</taxon>
        <taxon>Vertebrata</taxon>
        <taxon>Euteleostomi</taxon>
        <taxon>Amphibia</taxon>
        <taxon>Batrachia</taxon>
        <taxon>Anura</taxon>
        <taxon>Neobatrachia</taxon>
        <taxon>Hyloidea</taxon>
        <taxon>Leptodactylidae</taxon>
        <taxon>Leiuperinae</taxon>
        <taxon>Engystomops</taxon>
    </lineage>
</organism>
<dbReference type="AlphaFoldDB" id="A0AAV7C996"/>
<evidence type="ECO:0000256" key="5">
    <source>
        <dbReference type="SAM" id="Phobius"/>
    </source>
</evidence>
<dbReference type="Proteomes" id="UP000824782">
    <property type="component" value="Unassembled WGS sequence"/>
</dbReference>
<dbReference type="EMBL" id="WNYA01000003">
    <property type="protein sequence ID" value="KAG8581608.1"/>
    <property type="molecule type" value="Genomic_DNA"/>
</dbReference>
<keyword evidence="2 5" id="KW-0812">Transmembrane</keyword>
<dbReference type="GO" id="GO:0016020">
    <property type="term" value="C:membrane"/>
    <property type="evidence" value="ECO:0007669"/>
    <property type="project" value="UniProtKB-SubCell"/>
</dbReference>
<feature type="transmembrane region" description="Helical" evidence="5">
    <location>
        <begin position="178"/>
        <end position="201"/>
    </location>
</feature>
<reference evidence="6" key="1">
    <citation type="thesis" date="2020" institute="ProQuest LLC" country="789 East Eisenhower Parkway, Ann Arbor, MI, USA">
        <title>Comparative Genomics and Chromosome Evolution.</title>
        <authorList>
            <person name="Mudd A.B."/>
        </authorList>
    </citation>
    <scope>NUCLEOTIDE SEQUENCE</scope>
    <source>
        <strain evidence="6">237g6f4</strain>
        <tissue evidence="6">Blood</tissue>
    </source>
</reference>
<dbReference type="InterPro" id="IPR005178">
    <property type="entry name" value="Ostalpha/TMEM184C"/>
</dbReference>
<comment type="subcellular location">
    <subcellularLocation>
        <location evidence="1">Membrane</location>
        <topology evidence="1">Multi-pass membrane protein</topology>
    </subcellularLocation>
</comment>
<evidence type="ECO:0000313" key="7">
    <source>
        <dbReference type="Proteomes" id="UP000824782"/>
    </source>
</evidence>
<feature type="transmembrane region" description="Helical" evidence="5">
    <location>
        <begin position="113"/>
        <end position="137"/>
    </location>
</feature>
<feature type="transmembrane region" description="Helical" evidence="5">
    <location>
        <begin position="255"/>
        <end position="275"/>
    </location>
</feature>
<evidence type="ECO:0000256" key="4">
    <source>
        <dbReference type="ARBA" id="ARBA00023136"/>
    </source>
</evidence>
<dbReference type="PANTHER" id="PTHR23423">
    <property type="entry name" value="ORGANIC SOLUTE TRANSPORTER-RELATED"/>
    <property type="match status" value="1"/>
</dbReference>
<evidence type="ECO:0000256" key="2">
    <source>
        <dbReference type="ARBA" id="ARBA00022692"/>
    </source>
</evidence>
<protein>
    <recommendedName>
        <fullName evidence="8">Organic solute transporter subunit alpha</fullName>
    </recommendedName>
</protein>
<evidence type="ECO:0000313" key="6">
    <source>
        <dbReference type="EMBL" id="KAG8581608.1"/>
    </source>
</evidence>
<keyword evidence="4 5" id="KW-0472">Membrane</keyword>
<gene>
    <name evidence="6" type="ORF">GDO81_007735</name>
</gene>
<proteinExistence type="predicted"/>
<feature type="transmembrane region" description="Helical" evidence="5">
    <location>
        <begin position="88"/>
        <end position="107"/>
    </location>
</feature>
<dbReference type="SMART" id="SM01417">
    <property type="entry name" value="Solute_trans_a"/>
    <property type="match status" value="1"/>
</dbReference>
<evidence type="ECO:0000256" key="1">
    <source>
        <dbReference type="ARBA" id="ARBA00004141"/>
    </source>
</evidence>
<feature type="transmembrane region" description="Helical" evidence="5">
    <location>
        <begin position="47"/>
        <end position="68"/>
    </location>
</feature>
<feature type="transmembrane region" description="Helical" evidence="5">
    <location>
        <begin position="295"/>
        <end position="312"/>
    </location>
</feature>